<keyword evidence="2" id="KW-1185">Reference proteome</keyword>
<evidence type="ECO:0000313" key="1">
    <source>
        <dbReference type="EMBL" id="KAH7078320.1"/>
    </source>
</evidence>
<dbReference type="AlphaFoldDB" id="A0A8K0VUT5"/>
<evidence type="ECO:0000313" key="2">
    <source>
        <dbReference type="Proteomes" id="UP000813461"/>
    </source>
</evidence>
<gene>
    <name evidence="1" type="ORF">FB567DRAFT_132520</name>
</gene>
<dbReference type="EMBL" id="JAGMVJ010000017">
    <property type="protein sequence ID" value="KAH7078320.1"/>
    <property type="molecule type" value="Genomic_DNA"/>
</dbReference>
<accession>A0A8K0VUT5</accession>
<proteinExistence type="predicted"/>
<dbReference type="Proteomes" id="UP000813461">
    <property type="component" value="Unassembled WGS sequence"/>
</dbReference>
<protein>
    <submittedName>
        <fullName evidence="1">Uncharacterized protein</fullName>
    </submittedName>
</protein>
<reference evidence="1" key="1">
    <citation type="journal article" date="2021" name="Nat. Commun.">
        <title>Genetic determinants of endophytism in the Arabidopsis root mycobiome.</title>
        <authorList>
            <person name="Mesny F."/>
            <person name="Miyauchi S."/>
            <person name="Thiergart T."/>
            <person name="Pickel B."/>
            <person name="Atanasova L."/>
            <person name="Karlsson M."/>
            <person name="Huettel B."/>
            <person name="Barry K.W."/>
            <person name="Haridas S."/>
            <person name="Chen C."/>
            <person name="Bauer D."/>
            <person name="Andreopoulos W."/>
            <person name="Pangilinan J."/>
            <person name="LaButti K."/>
            <person name="Riley R."/>
            <person name="Lipzen A."/>
            <person name="Clum A."/>
            <person name="Drula E."/>
            <person name="Henrissat B."/>
            <person name="Kohler A."/>
            <person name="Grigoriev I.V."/>
            <person name="Martin F.M."/>
            <person name="Hacquard S."/>
        </authorList>
    </citation>
    <scope>NUCLEOTIDE SEQUENCE</scope>
    <source>
        <strain evidence="1">MPI-SDFR-AT-0120</strain>
    </source>
</reference>
<sequence length="273" mass="31457">MSGHIMPWCDGTYADPQFHHKIQQEYGGWIPEAPEPWLRGTHNLADKVPHPSLVGLNLSVAFRQSSQLTELNLVKEVKQKLKQKQLTTRTYFATGSTLGQYMSYGYRPWQLKDMPWWFECLTHIGLNFDYIDYFGCFNVPVPHLQTQSPYSGSDMRFMLRFSEIVQLDLIFRDPRWARFDNPWTEASETGSDTACICHDFLVGMILSCAVPSARKIPIVHVESYAKKSTRSLFYRALEDLKAHPEARCVKDVNPSVVCACQSEDEWRKGILEL</sequence>
<comment type="caution">
    <text evidence="1">The sequence shown here is derived from an EMBL/GenBank/DDBJ whole genome shotgun (WGS) entry which is preliminary data.</text>
</comment>
<organism evidence="1 2">
    <name type="scientific">Paraphoma chrysanthemicola</name>
    <dbReference type="NCBI Taxonomy" id="798071"/>
    <lineage>
        <taxon>Eukaryota</taxon>
        <taxon>Fungi</taxon>
        <taxon>Dikarya</taxon>
        <taxon>Ascomycota</taxon>
        <taxon>Pezizomycotina</taxon>
        <taxon>Dothideomycetes</taxon>
        <taxon>Pleosporomycetidae</taxon>
        <taxon>Pleosporales</taxon>
        <taxon>Pleosporineae</taxon>
        <taxon>Phaeosphaeriaceae</taxon>
        <taxon>Paraphoma</taxon>
    </lineage>
</organism>
<name>A0A8K0VUT5_9PLEO</name>